<dbReference type="OrthoDB" id="3069639at2759"/>
<dbReference type="Proteomes" id="UP000518752">
    <property type="component" value="Unassembled WGS sequence"/>
</dbReference>
<dbReference type="AlphaFoldDB" id="A0A8H5HZU8"/>
<evidence type="ECO:0000313" key="3">
    <source>
        <dbReference type="Proteomes" id="UP000518752"/>
    </source>
</evidence>
<organism evidence="2 3">
    <name type="scientific">Collybiopsis confluens</name>
    <dbReference type="NCBI Taxonomy" id="2823264"/>
    <lineage>
        <taxon>Eukaryota</taxon>
        <taxon>Fungi</taxon>
        <taxon>Dikarya</taxon>
        <taxon>Basidiomycota</taxon>
        <taxon>Agaricomycotina</taxon>
        <taxon>Agaricomycetes</taxon>
        <taxon>Agaricomycetidae</taxon>
        <taxon>Agaricales</taxon>
        <taxon>Marasmiineae</taxon>
        <taxon>Omphalotaceae</taxon>
        <taxon>Collybiopsis</taxon>
    </lineage>
</organism>
<gene>
    <name evidence="2" type="ORF">D9757_002165</name>
</gene>
<name>A0A8H5HZU8_9AGAR</name>
<feature type="compositionally biased region" description="Polar residues" evidence="1">
    <location>
        <begin position="42"/>
        <end position="53"/>
    </location>
</feature>
<keyword evidence="3" id="KW-1185">Reference proteome</keyword>
<accession>A0A8H5HZU8</accession>
<dbReference type="EMBL" id="JAACJN010000005">
    <property type="protein sequence ID" value="KAF5392639.1"/>
    <property type="molecule type" value="Genomic_DNA"/>
</dbReference>
<feature type="compositionally biased region" description="Polar residues" evidence="1">
    <location>
        <begin position="82"/>
        <end position="114"/>
    </location>
</feature>
<reference evidence="2 3" key="1">
    <citation type="journal article" date="2020" name="ISME J.">
        <title>Uncovering the hidden diversity of litter-decomposition mechanisms in mushroom-forming fungi.</title>
        <authorList>
            <person name="Floudas D."/>
            <person name="Bentzer J."/>
            <person name="Ahren D."/>
            <person name="Johansson T."/>
            <person name="Persson P."/>
            <person name="Tunlid A."/>
        </authorList>
    </citation>
    <scope>NUCLEOTIDE SEQUENCE [LARGE SCALE GENOMIC DNA]</scope>
    <source>
        <strain evidence="2 3">CBS 406.79</strain>
    </source>
</reference>
<sequence length="173" mass="19532">MNHPYSGAASYIYANEHDRDDISEAGVYASLKGFVPYRYENTHSPSTTETHLPNSFPPSAMSSPTSMSAPLSSPSARRKTRWSTVQSSIVPSSLGRNDSRTRSSPTNGHSTRPSSGRAAYNDEPPSSQPMASFVDFRDLQSLERREQTRAKRWWQIRIQNAFHILRRLWARDS</sequence>
<feature type="compositionally biased region" description="Low complexity" evidence="1">
    <location>
        <begin position="57"/>
        <end position="75"/>
    </location>
</feature>
<feature type="region of interest" description="Disordered" evidence="1">
    <location>
        <begin position="42"/>
        <end position="131"/>
    </location>
</feature>
<protein>
    <submittedName>
        <fullName evidence="2">Uncharacterized protein</fullName>
    </submittedName>
</protein>
<evidence type="ECO:0000313" key="2">
    <source>
        <dbReference type="EMBL" id="KAF5392639.1"/>
    </source>
</evidence>
<evidence type="ECO:0000256" key="1">
    <source>
        <dbReference type="SAM" id="MobiDB-lite"/>
    </source>
</evidence>
<proteinExistence type="predicted"/>
<comment type="caution">
    <text evidence="2">The sequence shown here is derived from an EMBL/GenBank/DDBJ whole genome shotgun (WGS) entry which is preliminary data.</text>
</comment>